<dbReference type="OrthoDB" id="10334511at2759"/>
<dbReference type="HOGENOM" id="CLU_776490_0_0_1"/>
<keyword evidence="2" id="KW-1185">Reference proteome</keyword>
<dbReference type="AlphaFoldDB" id="D8QA84"/>
<organism evidence="2">
    <name type="scientific">Schizophyllum commune (strain H4-8 / FGSC 9210)</name>
    <name type="common">Split gill fungus</name>
    <dbReference type="NCBI Taxonomy" id="578458"/>
    <lineage>
        <taxon>Eukaryota</taxon>
        <taxon>Fungi</taxon>
        <taxon>Dikarya</taxon>
        <taxon>Basidiomycota</taxon>
        <taxon>Agaricomycotina</taxon>
        <taxon>Agaricomycetes</taxon>
        <taxon>Agaricomycetidae</taxon>
        <taxon>Agaricales</taxon>
        <taxon>Schizophyllaceae</taxon>
        <taxon>Schizophyllum</taxon>
    </lineage>
</organism>
<accession>D8QA84</accession>
<dbReference type="RefSeq" id="XP_003030694.1">
    <property type="nucleotide sequence ID" value="XM_003030648.1"/>
</dbReference>
<evidence type="ECO:0000313" key="1">
    <source>
        <dbReference type="EMBL" id="EFI95791.1"/>
    </source>
</evidence>
<protein>
    <submittedName>
        <fullName evidence="1">Uncharacterized protein</fullName>
    </submittedName>
</protein>
<dbReference type="VEuPathDB" id="FungiDB:SCHCODRAFT_02546277"/>
<reference evidence="1 2" key="1">
    <citation type="journal article" date="2010" name="Nat. Biotechnol.">
        <title>Genome sequence of the model mushroom Schizophyllum commune.</title>
        <authorList>
            <person name="Ohm R.A."/>
            <person name="de Jong J.F."/>
            <person name="Lugones L.G."/>
            <person name="Aerts A."/>
            <person name="Kothe E."/>
            <person name="Stajich J.E."/>
            <person name="de Vries R.P."/>
            <person name="Record E."/>
            <person name="Levasseur A."/>
            <person name="Baker S.E."/>
            <person name="Bartholomew K.A."/>
            <person name="Coutinho P.M."/>
            <person name="Erdmann S."/>
            <person name="Fowler T.J."/>
            <person name="Gathman A.C."/>
            <person name="Lombard V."/>
            <person name="Henrissat B."/>
            <person name="Knabe N."/>
            <person name="Kuees U."/>
            <person name="Lilly W.W."/>
            <person name="Lindquist E."/>
            <person name="Lucas S."/>
            <person name="Magnuson J.K."/>
            <person name="Piumi F."/>
            <person name="Raudaskoski M."/>
            <person name="Salamov A."/>
            <person name="Schmutz J."/>
            <person name="Schwarze F.W.M.R."/>
            <person name="vanKuyk P.A."/>
            <person name="Horton J.S."/>
            <person name="Grigoriev I.V."/>
            <person name="Woesten H.A.B."/>
        </authorList>
    </citation>
    <scope>NUCLEOTIDE SEQUENCE [LARGE SCALE GENOMIC DNA]</scope>
    <source>
        <strain evidence="2">H4-8 / FGSC 9210</strain>
    </source>
</reference>
<dbReference type="KEGG" id="scm:SCHCO_02546277"/>
<sequence>MRTQSASSTTHPARRVLQAIQPPAPGAFTQPFGGVIATEHFAAQSAPYGAVQWTVSQPNPMAHGGPPTMVTLRDPPTVTPSARPMFYFAGSVFEMSTPESLWELTEPGRRYINEGITGQSDREPYELMGHYPVLAKLAGPYLLRRIIAPAQDKPNEPLHFDTNGSLFQGAIQAVWEVLREAAPADHTLLAALRFAGRLVPSPLLAEPCLHESVTVVVKRLFELSLILAWKALADCKPRVAQITHGHFNEFKKLEVVTLRALRHDVSLRSGEWREFLEDFACYLKSVADLDANTVGGMANRIDKWLGGFIGAACEARQPLMRSVHPEVDPDALKELNAMLVEGTGLNLVYDATATSTK</sequence>
<gene>
    <name evidence="1" type="ORF">SCHCODRAFT_110831</name>
</gene>
<dbReference type="EMBL" id="GL377308">
    <property type="protein sequence ID" value="EFI95791.1"/>
    <property type="molecule type" value="Genomic_DNA"/>
</dbReference>
<dbReference type="GeneID" id="9592437"/>
<evidence type="ECO:0000313" key="2">
    <source>
        <dbReference type="Proteomes" id="UP000007431"/>
    </source>
</evidence>
<proteinExistence type="predicted"/>
<name>D8QA84_SCHCM</name>
<dbReference type="InParanoid" id="D8QA84"/>
<feature type="non-terminal residue" evidence="1">
    <location>
        <position position="357"/>
    </location>
</feature>
<dbReference type="Proteomes" id="UP000007431">
    <property type="component" value="Unassembled WGS sequence"/>
</dbReference>